<comment type="caution">
    <text evidence="4">The sequence shown here is derived from an EMBL/GenBank/DDBJ whole genome shotgun (WGS) entry which is preliminary data.</text>
</comment>
<keyword evidence="1 4" id="KW-0489">Methyltransferase</keyword>
<dbReference type="PIRSF" id="PIRSF018005">
    <property type="entry name" value="UCP018005"/>
    <property type="match status" value="1"/>
</dbReference>
<dbReference type="InterPro" id="IPR017804">
    <property type="entry name" value="MeTrfase_EgtD-like"/>
</dbReference>
<evidence type="ECO:0000256" key="2">
    <source>
        <dbReference type="ARBA" id="ARBA00022679"/>
    </source>
</evidence>
<sequence>MELFSPMAEIVAAGNVFDIAAGETIIRGSHEIDEVRDFALAAAAGLASHPRKLESRFLYDARGSRLFDLITQQPEYYLTRIETDLLATHAAKIRALTGPATLVELGSGNSIKTEHLLKAWLAHESLVGYVAVDVSESALREASRGISAAHPGVRVIGINSDYKSSFPLLSALSPVLALFLGSSIGNFSPSETTSFLQGVSTALTPGDFFLVGIDLVKEKSVIEAAYNDAAGVTQEFTRNLFVRMNRELGSGIDLSAVHHEAVYNPVKEQVEIQARFTRQQTIRIEPLNERFTLSSGEAIQTEISRKFNVDRFVSLAGRLDLAVEEVFTDQQNWFALVLLRRREIKVSKGGN</sequence>
<dbReference type="InterPro" id="IPR029063">
    <property type="entry name" value="SAM-dependent_MTases_sf"/>
</dbReference>
<evidence type="ECO:0000313" key="5">
    <source>
        <dbReference type="Proteomes" id="UP000784128"/>
    </source>
</evidence>
<gene>
    <name evidence="4" type="primary">egtD</name>
    <name evidence="4" type="ORF">KJB30_16650</name>
</gene>
<dbReference type="NCBIfam" id="TIGR03438">
    <property type="entry name" value="egtD_ergothio"/>
    <property type="match status" value="1"/>
</dbReference>
<dbReference type="Gene3D" id="3.40.50.150">
    <property type="entry name" value="Vaccinia Virus protein VP39"/>
    <property type="match status" value="1"/>
</dbReference>
<reference evidence="4 5" key="1">
    <citation type="submission" date="2021-05" db="EMBL/GenBank/DDBJ databases">
        <title>The draft genome of Geobacter chapellei DSM 13688.</title>
        <authorList>
            <person name="Xu Z."/>
            <person name="Masuda Y."/>
            <person name="Itoh H."/>
            <person name="Senoo K."/>
        </authorList>
    </citation>
    <scope>NUCLEOTIDE SEQUENCE [LARGE SCALE GENOMIC DNA]</scope>
    <source>
        <strain evidence="4 5">DSM 13688</strain>
    </source>
</reference>
<evidence type="ECO:0000256" key="1">
    <source>
        <dbReference type="ARBA" id="ARBA00022603"/>
    </source>
</evidence>
<name>A0ABS5UCQ2_9BACT</name>
<feature type="domain" description="Histidine-specific methyltransferase SAM-dependent" evidence="3">
    <location>
        <begin position="42"/>
        <end position="340"/>
    </location>
</feature>
<dbReference type="EMBL" id="JAHDYS010000021">
    <property type="protein sequence ID" value="MBT1073423.1"/>
    <property type="molecule type" value="Genomic_DNA"/>
</dbReference>
<organism evidence="4 5">
    <name type="scientific">Pelotalea chapellei</name>
    <dbReference type="NCBI Taxonomy" id="44671"/>
    <lineage>
        <taxon>Bacteria</taxon>
        <taxon>Pseudomonadati</taxon>
        <taxon>Thermodesulfobacteriota</taxon>
        <taxon>Desulfuromonadia</taxon>
        <taxon>Geobacterales</taxon>
        <taxon>Geobacteraceae</taxon>
        <taxon>Pelotalea</taxon>
    </lineage>
</organism>
<dbReference type="RefSeq" id="WP_214301444.1">
    <property type="nucleotide sequence ID" value="NZ_JAHDYS010000021.1"/>
</dbReference>
<protein>
    <submittedName>
        <fullName evidence="4">L-histidine N(Alpha)-methyltransferase</fullName>
        <ecNumber evidence="4">2.1.1.44</ecNumber>
    </submittedName>
</protein>
<evidence type="ECO:0000313" key="4">
    <source>
        <dbReference type="EMBL" id="MBT1073423.1"/>
    </source>
</evidence>
<dbReference type="Pfam" id="PF10017">
    <property type="entry name" value="Methyltransf_33"/>
    <property type="match status" value="1"/>
</dbReference>
<keyword evidence="2 4" id="KW-0808">Transferase</keyword>
<dbReference type="Proteomes" id="UP000784128">
    <property type="component" value="Unassembled WGS sequence"/>
</dbReference>
<evidence type="ECO:0000259" key="3">
    <source>
        <dbReference type="Pfam" id="PF10017"/>
    </source>
</evidence>
<dbReference type="InterPro" id="IPR035094">
    <property type="entry name" value="EgtD"/>
</dbReference>
<keyword evidence="5" id="KW-1185">Reference proteome</keyword>
<dbReference type="InterPro" id="IPR051128">
    <property type="entry name" value="EgtD_Methyltrsf_superfamily"/>
</dbReference>
<dbReference type="InterPro" id="IPR019257">
    <property type="entry name" value="MeTrfase_dom"/>
</dbReference>
<dbReference type="PANTHER" id="PTHR43397">
    <property type="entry name" value="ERGOTHIONEINE BIOSYNTHESIS PROTEIN 1"/>
    <property type="match status" value="1"/>
</dbReference>
<dbReference type="PANTHER" id="PTHR43397:SF1">
    <property type="entry name" value="ERGOTHIONEINE BIOSYNTHESIS PROTEIN 1"/>
    <property type="match status" value="1"/>
</dbReference>
<dbReference type="EC" id="2.1.1.44" evidence="4"/>
<dbReference type="GO" id="GO:0032259">
    <property type="term" value="P:methylation"/>
    <property type="evidence" value="ECO:0007669"/>
    <property type="project" value="UniProtKB-KW"/>
</dbReference>
<dbReference type="GO" id="GO:0052706">
    <property type="term" value="F:L-histidine N(alpha)-methyltransferase activity"/>
    <property type="evidence" value="ECO:0007669"/>
    <property type="project" value="UniProtKB-EC"/>
</dbReference>
<accession>A0ABS5UCQ2</accession>
<dbReference type="SUPFAM" id="SSF53335">
    <property type="entry name" value="S-adenosyl-L-methionine-dependent methyltransferases"/>
    <property type="match status" value="1"/>
</dbReference>
<proteinExistence type="predicted"/>